<dbReference type="SUPFAM" id="SSF56176">
    <property type="entry name" value="FAD-binding/transporter-associated domain-like"/>
    <property type="match status" value="1"/>
</dbReference>
<comment type="similarity">
    <text evidence="5 17">Belongs to the MurB family.</text>
</comment>
<comment type="function">
    <text evidence="2 17">Cell wall formation.</text>
</comment>
<dbReference type="EC" id="1.3.1.98" evidence="17"/>
<dbReference type="Pfam" id="PF01565">
    <property type="entry name" value="FAD_binding_4"/>
    <property type="match status" value="1"/>
</dbReference>
<dbReference type="Gene3D" id="3.30.43.10">
    <property type="entry name" value="Uridine Diphospho-n-acetylenolpyruvylglucosamine Reductase, domain 2"/>
    <property type="match status" value="1"/>
</dbReference>
<evidence type="ECO:0000256" key="8">
    <source>
        <dbReference type="ARBA" id="ARBA00022630"/>
    </source>
</evidence>
<dbReference type="OrthoDB" id="9804753at2"/>
<evidence type="ECO:0000259" key="18">
    <source>
        <dbReference type="PROSITE" id="PS51387"/>
    </source>
</evidence>
<dbReference type="GO" id="GO:0008762">
    <property type="term" value="F:UDP-N-acetylmuramate dehydrogenase activity"/>
    <property type="evidence" value="ECO:0007669"/>
    <property type="project" value="UniProtKB-UniRule"/>
</dbReference>
<dbReference type="InterPro" id="IPR016169">
    <property type="entry name" value="FAD-bd_PCMH_sub2"/>
</dbReference>
<dbReference type="HAMAP" id="MF_00037">
    <property type="entry name" value="MurB"/>
    <property type="match status" value="1"/>
</dbReference>
<dbReference type="GO" id="GO:0008360">
    <property type="term" value="P:regulation of cell shape"/>
    <property type="evidence" value="ECO:0007669"/>
    <property type="project" value="UniProtKB-KW"/>
</dbReference>
<comment type="catalytic activity">
    <reaction evidence="16 17">
        <text>UDP-N-acetyl-alpha-D-muramate + NADP(+) = UDP-N-acetyl-3-O-(1-carboxyvinyl)-alpha-D-glucosamine + NADPH + H(+)</text>
        <dbReference type="Rhea" id="RHEA:12248"/>
        <dbReference type="ChEBI" id="CHEBI:15378"/>
        <dbReference type="ChEBI" id="CHEBI:57783"/>
        <dbReference type="ChEBI" id="CHEBI:58349"/>
        <dbReference type="ChEBI" id="CHEBI:68483"/>
        <dbReference type="ChEBI" id="CHEBI:70757"/>
        <dbReference type="EC" id="1.3.1.98"/>
    </reaction>
</comment>
<evidence type="ECO:0000256" key="17">
    <source>
        <dbReference type="HAMAP-Rule" id="MF_00037"/>
    </source>
</evidence>
<dbReference type="Gene3D" id="3.30.465.10">
    <property type="match status" value="1"/>
</dbReference>
<evidence type="ECO:0000256" key="15">
    <source>
        <dbReference type="ARBA" id="ARBA00023316"/>
    </source>
</evidence>
<keyword evidence="15 17" id="KW-0961">Cell wall biogenesis/degradation</keyword>
<dbReference type="RefSeq" id="WP_039206417.1">
    <property type="nucleotide sequence ID" value="NZ_JTJZ01000010.1"/>
</dbReference>
<dbReference type="GO" id="GO:0051301">
    <property type="term" value="P:cell division"/>
    <property type="evidence" value="ECO:0007669"/>
    <property type="project" value="UniProtKB-KW"/>
</dbReference>
<evidence type="ECO:0000256" key="1">
    <source>
        <dbReference type="ARBA" id="ARBA00001974"/>
    </source>
</evidence>
<keyword evidence="14 17" id="KW-0131">Cell cycle</keyword>
<dbReference type="NCBIfam" id="TIGR00179">
    <property type="entry name" value="murB"/>
    <property type="match status" value="1"/>
</dbReference>
<evidence type="ECO:0000256" key="2">
    <source>
        <dbReference type="ARBA" id="ARBA00003921"/>
    </source>
</evidence>
<dbReference type="PATRIC" id="fig|1703.6.peg.145"/>
<gene>
    <name evidence="17" type="primary">murB</name>
    <name evidence="19" type="ORF">AE0388_0024</name>
</gene>
<dbReference type="PANTHER" id="PTHR21071:SF4">
    <property type="entry name" value="UDP-N-ACETYLENOLPYRUVOYLGLUCOSAMINE REDUCTASE"/>
    <property type="match status" value="1"/>
</dbReference>
<dbReference type="InterPro" id="IPR036318">
    <property type="entry name" value="FAD-bd_PCMH-like_sf"/>
</dbReference>
<dbReference type="GO" id="GO:0071949">
    <property type="term" value="F:FAD binding"/>
    <property type="evidence" value="ECO:0007669"/>
    <property type="project" value="InterPro"/>
</dbReference>
<evidence type="ECO:0000256" key="9">
    <source>
        <dbReference type="ARBA" id="ARBA00022827"/>
    </source>
</evidence>
<feature type="domain" description="FAD-binding PCMH-type" evidence="18">
    <location>
        <begin position="17"/>
        <end position="198"/>
    </location>
</feature>
<keyword evidence="9 17" id="KW-0274">FAD</keyword>
<dbReference type="InterPro" id="IPR011601">
    <property type="entry name" value="MurB_C"/>
</dbReference>
<dbReference type="InterPro" id="IPR036635">
    <property type="entry name" value="MurB_C_sf"/>
</dbReference>
<keyword evidence="7 17" id="KW-0132">Cell division</keyword>
<dbReference type="Pfam" id="PF02873">
    <property type="entry name" value="MurB_C"/>
    <property type="match status" value="1"/>
</dbReference>
<evidence type="ECO:0000256" key="6">
    <source>
        <dbReference type="ARBA" id="ARBA00022490"/>
    </source>
</evidence>
<comment type="subcellular location">
    <subcellularLocation>
        <location evidence="3 17">Cytoplasm</location>
    </subcellularLocation>
</comment>
<dbReference type="InterPro" id="IPR006094">
    <property type="entry name" value="Oxid_FAD_bind_N"/>
</dbReference>
<protein>
    <recommendedName>
        <fullName evidence="17">UDP-N-acetylenolpyruvoylglucosamine reductase</fullName>
        <ecNumber evidence="17">1.3.1.98</ecNumber>
    </recommendedName>
    <alternativeName>
        <fullName evidence="17">UDP-N-acetylmuramate dehydrogenase</fullName>
    </alternativeName>
</protein>
<dbReference type="NCBIfam" id="NF010478">
    <property type="entry name" value="PRK13903.1"/>
    <property type="match status" value="1"/>
</dbReference>
<dbReference type="SUPFAM" id="SSF56194">
    <property type="entry name" value="Uridine diphospho-N-Acetylenolpyruvylglucosamine reductase, MurB, C-terminal domain"/>
    <property type="match status" value="1"/>
</dbReference>
<dbReference type="InterPro" id="IPR003170">
    <property type="entry name" value="MurB"/>
</dbReference>
<evidence type="ECO:0000256" key="3">
    <source>
        <dbReference type="ARBA" id="ARBA00004496"/>
    </source>
</evidence>
<comment type="cofactor">
    <cofactor evidence="1 17">
        <name>FAD</name>
        <dbReference type="ChEBI" id="CHEBI:57692"/>
    </cofactor>
</comment>
<evidence type="ECO:0000256" key="16">
    <source>
        <dbReference type="ARBA" id="ARBA00048914"/>
    </source>
</evidence>
<sequence>MTAVHPQELSAFTTFRLGGLAPQVTVANTRDELLDFCTAHPLGLSGEERSEVLFIGGGSNLLIADAGFDGAVCVVRTTGVETTETTTTDTRVTAEAGEDWDAFVAHTLDLGLSGLEALSGIPGSVGATPIQNVGAYGTEVGELISSVEVFDRVAGQIRHLTAVELEFGYRTSALKRAQIAAGTPQFVVLSVTFDLQRSDESLPVRYAQLASTLDVEIGTRVPAAHVRENVIALRRSKGMVLDAADHDSWSAGSFFTNPIVDNAEILPAEAPRYPVTDPLSGAKIEGKTKTSAAWLIEHAGFSKGFSIGEGRASLSTKHTLALTNRGHASAADVIDLASTVVAGVEDAFGITLEPEPTFIGCSIDDGQHP</sequence>
<dbReference type="PANTHER" id="PTHR21071">
    <property type="entry name" value="UDP-N-ACETYLENOLPYRUVOYLGLUCOSAMINE REDUCTASE"/>
    <property type="match status" value="1"/>
</dbReference>
<keyword evidence="11 17" id="KW-0133">Cell shape</keyword>
<dbReference type="Gene3D" id="3.90.78.10">
    <property type="entry name" value="UDP-N-acetylenolpyruvoylglucosamine reductase, C-terminal domain"/>
    <property type="match status" value="1"/>
</dbReference>
<evidence type="ECO:0000256" key="13">
    <source>
        <dbReference type="ARBA" id="ARBA00023002"/>
    </source>
</evidence>
<accession>A0A0B9A641</accession>
<evidence type="ECO:0000256" key="10">
    <source>
        <dbReference type="ARBA" id="ARBA00022857"/>
    </source>
</evidence>
<keyword evidence="6 17" id="KW-0963">Cytoplasm</keyword>
<name>A0A0B9A641_BRELN</name>
<proteinExistence type="inferred from homology"/>
<keyword evidence="13 17" id="KW-0560">Oxidoreductase</keyword>
<evidence type="ECO:0000256" key="11">
    <source>
        <dbReference type="ARBA" id="ARBA00022960"/>
    </source>
</evidence>
<evidence type="ECO:0000256" key="7">
    <source>
        <dbReference type="ARBA" id="ARBA00022618"/>
    </source>
</evidence>
<keyword evidence="8 17" id="KW-0285">Flavoprotein</keyword>
<keyword evidence="20" id="KW-1185">Reference proteome</keyword>
<feature type="active site" evidence="17">
    <location>
        <position position="170"/>
    </location>
</feature>
<dbReference type="InterPro" id="IPR016167">
    <property type="entry name" value="FAD-bd_PCMH_sub1"/>
</dbReference>
<dbReference type="STRING" id="1703.BLSMQ_1194"/>
<feature type="active site" description="Proton donor" evidence="17">
    <location>
        <position position="253"/>
    </location>
</feature>
<dbReference type="AlphaFoldDB" id="A0A0B9A641"/>
<reference evidence="19 20" key="1">
    <citation type="submission" date="2014-11" db="EMBL/GenBank/DDBJ databases">
        <title>Draft Genome Sequence of Brevibacterium linens AE038-8.</title>
        <authorList>
            <person name="Maizel D."/>
            <person name="Utturkar S.M."/>
            <person name="Brown S.D."/>
            <person name="Ferrero M."/>
            <person name="Rosen B.P."/>
        </authorList>
    </citation>
    <scope>NUCLEOTIDE SEQUENCE [LARGE SCALE GENOMIC DNA]</scope>
    <source>
        <strain evidence="19 20">AE038-8</strain>
    </source>
</reference>
<feature type="active site" evidence="17">
    <location>
        <position position="355"/>
    </location>
</feature>
<evidence type="ECO:0000256" key="14">
    <source>
        <dbReference type="ARBA" id="ARBA00023306"/>
    </source>
</evidence>
<keyword evidence="12 17" id="KW-0573">Peptidoglycan synthesis</keyword>
<dbReference type="UniPathway" id="UPA00219"/>
<evidence type="ECO:0000313" key="19">
    <source>
        <dbReference type="EMBL" id="KHS54200.1"/>
    </source>
</evidence>
<evidence type="ECO:0000313" key="20">
    <source>
        <dbReference type="Proteomes" id="UP000031488"/>
    </source>
</evidence>
<comment type="pathway">
    <text evidence="4 17">Cell wall biogenesis; peptidoglycan biosynthesis.</text>
</comment>
<dbReference type="InterPro" id="IPR016166">
    <property type="entry name" value="FAD-bd_PCMH"/>
</dbReference>
<dbReference type="GO" id="GO:0005829">
    <property type="term" value="C:cytosol"/>
    <property type="evidence" value="ECO:0007669"/>
    <property type="project" value="TreeGrafter"/>
</dbReference>
<dbReference type="GO" id="GO:0071555">
    <property type="term" value="P:cell wall organization"/>
    <property type="evidence" value="ECO:0007669"/>
    <property type="project" value="UniProtKB-KW"/>
</dbReference>
<comment type="caution">
    <text evidence="19">The sequence shown here is derived from an EMBL/GenBank/DDBJ whole genome shotgun (WGS) entry which is preliminary data.</text>
</comment>
<dbReference type="EMBL" id="JTJZ01000010">
    <property type="protein sequence ID" value="KHS54200.1"/>
    <property type="molecule type" value="Genomic_DNA"/>
</dbReference>
<organism evidence="19 20">
    <name type="scientific">Brevibacterium linens</name>
    <dbReference type="NCBI Taxonomy" id="1703"/>
    <lineage>
        <taxon>Bacteria</taxon>
        <taxon>Bacillati</taxon>
        <taxon>Actinomycetota</taxon>
        <taxon>Actinomycetes</taxon>
        <taxon>Micrococcales</taxon>
        <taxon>Brevibacteriaceae</taxon>
        <taxon>Brevibacterium</taxon>
    </lineage>
</organism>
<evidence type="ECO:0000256" key="12">
    <source>
        <dbReference type="ARBA" id="ARBA00022984"/>
    </source>
</evidence>
<dbReference type="GO" id="GO:0009252">
    <property type="term" value="P:peptidoglycan biosynthetic process"/>
    <property type="evidence" value="ECO:0007669"/>
    <property type="project" value="UniProtKB-UniRule"/>
</dbReference>
<dbReference type="Proteomes" id="UP000031488">
    <property type="component" value="Unassembled WGS sequence"/>
</dbReference>
<evidence type="ECO:0000256" key="4">
    <source>
        <dbReference type="ARBA" id="ARBA00004752"/>
    </source>
</evidence>
<dbReference type="PROSITE" id="PS51387">
    <property type="entry name" value="FAD_PCMH"/>
    <property type="match status" value="1"/>
</dbReference>
<keyword evidence="10 17" id="KW-0521">NADP</keyword>
<evidence type="ECO:0000256" key="5">
    <source>
        <dbReference type="ARBA" id="ARBA00010485"/>
    </source>
</evidence>